<dbReference type="Gene3D" id="1.25.40.10">
    <property type="entry name" value="Tetratricopeptide repeat domain"/>
    <property type="match status" value="2"/>
</dbReference>
<dbReference type="PANTHER" id="PTHR46165">
    <property type="entry name" value="SET AND MYND DOMAIN-CONTAINING PROTEIN 4"/>
    <property type="match status" value="1"/>
</dbReference>
<keyword evidence="19" id="KW-1185">Reference proteome</keyword>
<keyword evidence="5" id="KW-0808">Transferase</keyword>
<comment type="subcellular location">
    <subcellularLocation>
        <location evidence="2">Cytoplasm</location>
    </subcellularLocation>
    <subcellularLocation>
        <location evidence="1">Nucleus</location>
    </subcellularLocation>
</comment>
<evidence type="ECO:0000256" key="8">
    <source>
        <dbReference type="ARBA" id="ARBA00022771"/>
    </source>
</evidence>
<dbReference type="Proteomes" id="UP001163046">
    <property type="component" value="Unassembled WGS sequence"/>
</dbReference>
<protein>
    <recommendedName>
        <fullName evidence="13">Protein-lysine N-methyltransferase SMYD4</fullName>
    </recommendedName>
    <alternativeName>
        <fullName evidence="14">SET and MYND domain-containing protein 4</fullName>
    </alternativeName>
</protein>
<evidence type="ECO:0000259" key="16">
    <source>
        <dbReference type="PROSITE" id="PS50280"/>
    </source>
</evidence>
<evidence type="ECO:0000256" key="3">
    <source>
        <dbReference type="ARBA" id="ARBA00022490"/>
    </source>
</evidence>
<dbReference type="PANTHER" id="PTHR46165:SF2">
    <property type="entry name" value="SET AND MYND DOMAIN-CONTAINING PROTEIN 4"/>
    <property type="match status" value="1"/>
</dbReference>
<dbReference type="GO" id="GO:0005737">
    <property type="term" value="C:cytoplasm"/>
    <property type="evidence" value="ECO:0007669"/>
    <property type="project" value="UniProtKB-SubCell"/>
</dbReference>
<evidence type="ECO:0000256" key="11">
    <source>
        <dbReference type="ARBA" id="ARBA00048985"/>
    </source>
</evidence>
<evidence type="ECO:0000256" key="13">
    <source>
        <dbReference type="ARBA" id="ARBA00093635"/>
    </source>
</evidence>
<dbReference type="InterPro" id="IPR044421">
    <property type="entry name" value="SMYD4_SET"/>
</dbReference>
<dbReference type="InterPro" id="IPR046341">
    <property type="entry name" value="SET_dom_sf"/>
</dbReference>
<dbReference type="Pfam" id="PF00856">
    <property type="entry name" value="SET"/>
    <property type="match status" value="1"/>
</dbReference>
<accession>A0A9X0CQQ4</accession>
<dbReference type="GO" id="GO:0032259">
    <property type="term" value="P:methylation"/>
    <property type="evidence" value="ECO:0007669"/>
    <property type="project" value="UniProtKB-KW"/>
</dbReference>
<evidence type="ECO:0000256" key="2">
    <source>
        <dbReference type="ARBA" id="ARBA00004496"/>
    </source>
</evidence>
<reference evidence="18" key="1">
    <citation type="submission" date="2023-01" db="EMBL/GenBank/DDBJ databases">
        <title>Genome assembly of the deep-sea coral Lophelia pertusa.</title>
        <authorList>
            <person name="Herrera S."/>
            <person name="Cordes E."/>
        </authorList>
    </citation>
    <scope>NUCLEOTIDE SEQUENCE</scope>
    <source>
        <strain evidence="18">USNM1676648</strain>
        <tissue evidence="18">Polyp</tissue>
    </source>
</reference>
<dbReference type="GO" id="GO:0008270">
    <property type="term" value="F:zinc ion binding"/>
    <property type="evidence" value="ECO:0007669"/>
    <property type="project" value="UniProtKB-KW"/>
</dbReference>
<name>A0A9X0CQQ4_9CNID</name>
<keyword evidence="3" id="KW-0963">Cytoplasm</keyword>
<dbReference type="GO" id="GO:0008168">
    <property type="term" value="F:methyltransferase activity"/>
    <property type="evidence" value="ECO:0007669"/>
    <property type="project" value="UniProtKB-KW"/>
</dbReference>
<dbReference type="PROSITE" id="PS50280">
    <property type="entry name" value="SET"/>
    <property type="match status" value="1"/>
</dbReference>
<feature type="domain" description="MYND-type" evidence="17">
    <location>
        <begin position="265"/>
        <end position="304"/>
    </location>
</feature>
<dbReference type="CDD" id="cd10536">
    <property type="entry name" value="SET_SMYD4"/>
    <property type="match status" value="1"/>
</dbReference>
<organism evidence="18 19">
    <name type="scientific">Desmophyllum pertusum</name>
    <dbReference type="NCBI Taxonomy" id="174260"/>
    <lineage>
        <taxon>Eukaryota</taxon>
        <taxon>Metazoa</taxon>
        <taxon>Cnidaria</taxon>
        <taxon>Anthozoa</taxon>
        <taxon>Hexacorallia</taxon>
        <taxon>Scleractinia</taxon>
        <taxon>Caryophylliina</taxon>
        <taxon>Caryophylliidae</taxon>
        <taxon>Desmophyllum</taxon>
    </lineage>
</organism>
<keyword evidence="8 15" id="KW-0863">Zinc-finger</keyword>
<evidence type="ECO:0000256" key="14">
    <source>
        <dbReference type="ARBA" id="ARBA00093680"/>
    </source>
</evidence>
<keyword evidence="7" id="KW-0479">Metal-binding</keyword>
<dbReference type="OrthoDB" id="62495at2759"/>
<keyword evidence="9" id="KW-0862">Zinc</keyword>
<dbReference type="SUPFAM" id="SSF144232">
    <property type="entry name" value="HIT/MYND zinc finger-like"/>
    <property type="match status" value="1"/>
</dbReference>
<dbReference type="GO" id="GO:0005634">
    <property type="term" value="C:nucleus"/>
    <property type="evidence" value="ECO:0007669"/>
    <property type="project" value="UniProtKB-SubCell"/>
</dbReference>
<proteinExistence type="predicted"/>
<dbReference type="PROSITE" id="PS50865">
    <property type="entry name" value="ZF_MYND_2"/>
    <property type="match status" value="1"/>
</dbReference>
<sequence length="790" mass="88684">MALHLKDEWENFVVEQLRGPYMKEFGKLKTDGERYKFCKYILRNNAVAQEIVEQIQKLLNTRAQQKTKSPGNGQEYVCVGEEHLRRRDFKKAVICFSLAIQQVLLSNSENQHGDMCDLALSDSADSTSRSDGQLSLVALYTRRAEVLFQAQEYKTCLNDIQEAASLQCPQTLSGKLASLQKACQRKLATSSQHFHHGGDASRNIPTVTGGHHSKIANGSSLIEINCTASQGRFLKASDDIRAGDTLISEPPYAAVLLPENTLSHCDCCFQTLIAPFPCHHCCEVQYCSQSCRDRAWSQYHKVECSLGPLLKMMDTFFQLSLRILLVTGTENVLEFLKTSSTSEKIESTNLNRVSGCGPEGEYLGDYGSVFSLVTNTELQPVKTLMSHALNCALLAEFLQGVMVREEDLNQRPVSCENCAKNRLCQPHELQHEQLEQYYNIHHFQSFFSNESSTSSLGEDMLGCLLFHHSQQMACNVHAVTAIVSTSDDKANLKSHPSKEHVVSREQKRIATAVYPTASLLNHACDPDVIVSFVDGHLVVRATHNIAKGSEISHCYGPHVSRMGREDRQKLLYKQYFFTCQCAACKNDEEMENKRLCFSAFACPQCKHAMKLSSASDGIIGMCQNRECNLEKNMLDECRLAREAELLFVKGVRLLERVGVKEALDVFHECLRRRKILLHAYHKDLAETQDAIARCYAMIGDFKKASHYCSHSCEAVEKSFGSSSVEYAHELHKLSQLLFNDRQVKKALSTIDKATSLLSRHYGRSNPDVKELSDMKRCLISVGGHTRNNSS</sequence>
<evidence type="ECO:0000313" key="19">
    <source>
        <dbReference type="Proteomes" id="UP001163046"/>
    </source>
</evidence>
<dbReference type="InterPro" id="IPR002893">
    <property type="entry name" value="Znf_MYND"/>
</dbReference>
<evidence type="ECO:0000313" key="18">
    <source>
        <dbReference type="EMBL" id="KAJ7372165.1"/>
    </source>
</evidence>
<evidence type="ECO:0000259" key="17">
    <source>
        <dbReference type="PROSITE" id="PS50865"/>
    </source>
</evidence>
<evidence type="ECO:0000256" key="12">
    <source>
        <dbReference type="ARBA" id="ARBA00093423"/>
    </source>
</evidence>
<feature type="domain" description="SET" evidence="16">
    <location>
        <begin position="220"/>
        <end position="556"/>
    </location>
</feature>
<keyword evidence="6" id="KW-0949">S-adenosyl-L-methionine</keyword>
<evidence type="ECO:0000256" key="4">
    <source>
        <dbReference type="ARBA" id="ARBA00022603"/>
    </source>
</evidence>
<evidence type="ECO:0000256" key="7">
    <source>
        <dbReference type="ARBA" id="ARBA00022723"/>
    </source>
</evidence>
<evidence type="ECO:0000256" key="10">
    <source>
        <dbReference type="ARBA" id="ARBA00023242"/>
    </source>
</evidence>
<evidence type="ECO:0000256" key="6">
    <source>
        <dbReference type="ARBA" id="ARBA00022691"/>
    </source>
</evidence>
<dbReference type="EMBL" id="MU826838">
    <property type="protein sequence ID" value="KAJ7372165.1"/>
    <property type="molecule type" value="Genomic_DNA"/>
</dbReference>
<evidence type="ECO:0000256" key="5">
    <source>
        <dbReference type="ARBA" id="ARBA00022679"/>
    </source>
</evidence>
<gene>
    <name evidence="18" type="primary">SMYD4</name>
    <name evidence="18" type="ORF">OS493_020593</name>
</gene>
<evidence type="ECO:0000256" key="9">
    <source>
        <dbReference type="ARBA" id="ARBA00022833"/>
    </source>
</evidence>
<dbReference type="InterPro" id="IPR011990">
    <property type="entry name" value="TPR-like_helical_dom_sf"/>
</dbReference>
<comment type="caution">
    <text evidence="18">The sequence shown here is derived from an EMBL/GenBank/DDBJ whole genome shotgun (WGS) entry which is preliminary data.</text>
</comment>
<evidence type="ECO:0000256" key="15">
    <source>
        <dbReference type="PROSITE-ProRule" id="PRU00134"/>
    </source>
</evidence>
<dbReference type="GO" id="GO:0042826">
    <property type="term" value="F:histone deacetylase binding"/>
    <property type="evidence" value="ECO:0007669"/>
    <property type="project" value="TreeGrafter"/>
</dbReference>
<dbReference type="SUPFAM" id="SSF82199">
    <property type="entry name" value="SET domain"/>
    <property type="match status" value="1"/>
</dbReference>
<dbReference type="AlphaFoldDB" id="A0A9X0CQQ4"/>
<dbReference type="SUPFAM" id="SSF48452">
    <property type="entry name" value="TPR-like"/>
    <property type="match status" value="2"/>
</dbReference>
<keyword evidence="10" id="KW-0539">Nucleus</keyword>
<comment type="function">
    <text evidence="12">Protein-lysine N-methyltransferase. Monomethylates PRMT5, modulating its transcriptional activity. May also act as a histone methyltransferase. Plays a critical role in cardiac development. Acts as a key epigenetic regulator of gene expression during cardiac development via its dual activities as a methyltransferase and negative regulator of HDAC1.</text>
</comment>
<evidence type="ECO:0000256" key="1">
    <source>
        <dbReference type="ARBA" id="ARBA00004123"/>
    </source>
</evidence>
<dbReference type="InterPro" id="IPR001214">
    <property type="entry name" value="SET_dom"/>
</dbReference>
<keyword evidence="4" id="KW-0489">Methyltransferase</keyword>
<comment type="catalytic activity">
    <reaction evidence="11">
        <text>L-lysyl-[protein] + S-adenosyl-L-methionine = N(6)-methyl-L-lysyl-[protein] + S-adenosyl-L-homocysteine + H(+)</text>
        <dbReference type="Rhea" id="RHEA:51736"/>
        <dbReference type="Rhea" id="RHEA-COMP:9752"/>
        <dbReference type="Rhea" id="RHEA-COMP:13053"/>
        <dbReference type="ChEBI" id="CHEBI:15378"/>
        <dbReference type="ChEBI" id="CHEBI:29969"/>
        <dbReference type="ChEBI" id="CHEBI:57856"/>
        <dbReference type="ChEBI" id="CHEBI:59789"/>
        <dbReference type="ChEBI" id="CHEBI:61929"/>
    </reaction>
</comment>
<dbReference type="InterPro" id="IPR052097">
    <property type="entry name" value="SET-MYND_domain_protein"/>
</dbReference>
<dbReference type="Gene3D" id="2.170.270.10">
    <property type="entry name" value="SET domain"/>
    <property type="match status" value="1"/>
</dbReference>